<dbReference type="EMBL" id="LS974618">
    <property type="protein sequence ID" value="CAG7893264.1"/>
    <property type="molecule type" value="Genomic_DNA"/>
</dbReference>
<comment type="pathway">
    <text evidence="1">Protein modification; protein ubiquitination.</text>
</comment>
<dbReference type="InterPro" id="IPR036296">
    <property type="entry name" value="SKP1-like_dim_sf"/>
</dbReference>
<protein>
    <recommendedName>
        <fullName evidence="2">SKP1 component dimerisation domain-containing protein</fullName>
    </recommendedName>
</protein>
<evidence type="ECO:0000256" key="1">
    <source>
        <dbReference type="ARBA" id="ARBA00004906"/>
    </source>
</evidence>
<accession>A0A8D9H596</accession>
<dbReference type="Pfam" id="PF01466">
    <property type="entry name" value="Skp1"/>
    <property type="match status" value="1"/>
</dbReference>
<dbReference type="Proteomes" id="UP000694005">
    <property type="component" value="Chromosome A02"/>
</dbReference>
<gene>
    <name evidence="3" type="ORF">BRAPAZ1V2_A02P22160.2</name>
</gene>
<name>A0A8D9H596_BRACM</name>
<dbReference type="GO" id="GO:0006511">
    <property type="term" value="P:ubiquitin-dependent protein catabolic process"/>
    <property type="evidence" value="ECO:0007669"/>
    <property type="project" value="InterPro"/>
</dbReference>
<evidence type="ECO:0000259" key="2">
    <source>
        <dbReference type="Pfam" id="PF01466"/>
    </source>
</evidence>
<proteinExistence type="predicted"/>
<evidence type="ECO:0000313" key="3">
    <source>
        <dbReference type="EMBL" id="CAG7893264.1"/>
    </source>
</evidence>
<reference evidence="3 4" key="1">
    <citation type="submission" date="2021-07" db="EMBL/GenBank/DDBJ databases">
        <authorList>
            <consortium name="Genoscope - CEA"/>
            <person name="William W."/>
        </authorList>
    </citation>
    <scope>NUCLEOTIDE SEQUENCE [LARGE SCALE GENOMIC DNA]</scope>
</reference>
<feature type="domain" description="SKP1 component dimerisation" evidence="2">
    <location>
        <begin position="51"/>
        <end position="82"/>
    </location>
</feature>
<dbReference type="Gramene" id="A02p22160.2_BraZ1">
    <property type="protein sequence ID" value="A02p22160.2_BraZ1.CDS"/>
    <property type="gene ID" value="A02g22160.2_BraZ1"/>
</dbReference>
<dbReference type="InterPro" id="IPR011333">
    <property type="entry name" value="SKP1/BTB/POZ_sf"/>
</dbReference>
<dbReference type="GO" id="GO:0016567">
    <property type="term" value="P:protein ubiquitination"/>
    <property type="evidence" value="ECO:0007669"/>
    <property type="project" value="UniProtKB-UniPathway"/>
</dbReference>
<dbReference type="SUPFAM" id="SSF81382">
    <property type="entry name" value="Skp1 dimerisation domain-like"/>
    <property type="match status" value="1"/>
</dbReference>
<dbReference type="InterPro" id="IPR016072">
    <property type="entry name" value="Skp1_comp_dimer"/>
</dbReference>
<dbReference type="AlphaFoldDB" id="A0A8D9H596"/>
<dbReference type="UniPathway" id="UPA00143"/>
<organism evidence="3 4">
    <name type="scientific">Brassica campestris</name>
    <name type="common">Field mustard</name>
    <dbReference type="NCBI Taxonomy" id="3711"/>
    <lineage>
        <taxon>Eukaryota</taxon>
        <taxon>Viridiplantae</taxon>
        <taxon>Streptophyta</taxon>
        <taxon>Embryophyta</taxon>
        <taxon>Tracheophyta</taxon>
        <taxon>Spermatophyta</taxon>
        <taxon>Magnoliopsida</taxon>
        <taxon>eudicotyledons</taxon>
        <taxon>Gunneridae</taxon>
        <taxon>Pentapetalae</taxon>
        <taxon>rosids</taxon>
        <taxon>malvids</taxon>
        <taxon>Brassicales</taxon>
        <taxon>Brassicaceae</taxon>
        <taxon>Brassiceae</taxon>
        <taxon>Brassica</taxon>
    </lineage>
</organism>
<sequence>MGDQKRYRTQPNSISVVKVLLNSIPSPTPSMFFHSMFPPCFQTAANYNITGLLNPTCKTVADMMIGKTPEEMRTHFNINNNMGFEWLPWWFWQVLLVFLS</sequence>
<dbReference type="Gene3D" id="3.30.710.10">
    <property type="entry name" value="Potassium Channel Kv1.1, Chain A"/>
    <property type="match status" value="1"/>
</dbReference>
<evidence type="ECO:0000313" key="4">
    <source>
        <dbReference type="Proteomes" id="UP000694005"/>
    </source>
</evidence>